<organism evidence="3">
    <name type="scientific">Homo sapiens</name>
    <name type="common">Human</name>
    <dbReference type="NCBI Taxonomy" id="9606"/>
    <lineage>
        <taxon>Eukaryota</taxon>
        <taxon>Metazoa</taxon>
        <taxon>Chordata</taxon>
        <taxon>Craniata</taxon>
        <taxon>Vertebrata</taxon>
        <taxon>Euteleostomi</taxon>
        <taxon>Mammalia</taxon>
        <taxon>Eutheria</taxon>
        <taxon>Euarchontoglires</taxon>
        <taxon>Primates</taxon>
        <taxon>Haplorrhini</taxon>
        <taxon>Catarrhini</taxon>
        <taxon>Hominidae</taxon>
        <taxon>Homo</taxon>
    </lineage>
</organism>
<comment type="subcellular location">
    <subcellularLocation>
        <location evidence="1">Nucleus</location>
    </subcellularLocation>
</comment>
<dbReference type="SUPFAM" id="SSF57903">
    <property type="entry name" value="FYVE/PHD zinc finger"/>
    <property type="match status" value="1"/>
</dbReference>
<accession>B4E3U8</accession>
<dbReference type="PANTHER" id="PTHR46147:SF1">
    <property type="entry name" value="HISTONE-LYSINE N-METHYLTRANSFERASE ASH1L"/>
    <property type="match status" value="1"/>
</dbReference>
<evidence type="ECO:0000256" key="2">
    <source>
        <dbReference type="ARBA" id="ARBA00023242"/>
    </source>
</evidence>
<evidence type="ECO:0000313" key="3">
    <source>
        <dbReference type="EMBL" id="BAG65610.1"/>
    </source>
</evidence>
<name>B4E3U8_HUMAN</name>
<keyword evidence="2" id="KW-0539">Nucleus</keyword>
<dbReference type="InterPro" id="IPR011011">
    <property type="entry name" value="Znf_FYVE_PHD"/>
</dbReference>
<dbReference type="AlphaFoldDB" id="B4E3U8"/>
<dbReference type="EMBL" id="AK304873">
    <property type="protein sequence ID" value="BAG65610.1"/>
    <property type="molecule type" value="mRNA"/>
</dbReference>
<protein>
    <submittedName>
        <fullName evidence="3">cDNA FLJ61208, moderately similar to Homo sapiens ash1 (absent, small, or homeotic)-like (Drosophila) (ASH1L), mRNA</fullName>
    </submittedName>
</protein>
<dbReference type="InterPro" id="IPR013083">
    <property type="entry name" value="Znf_RING/FYVE/PHD"/>
</dbReference>
<reference evidence="3" key="1">
    <citation type="submission" date="2007-10" db="EMBL/GenBank/DDBJ databases">
        <title>NEDO human cDNA sequencing project focused on splicing variants.</title>
        <authorList>
            <person name="Wakamatsu A."/>
            <person name="Yamamoto J."/>
            <person name="Kimura K."/>
            <person name="Ishii S."/>
            <person name="Watanabe K."/>
            <person name="Sugiyama A."/>
            <person name="Murakawa K."/>
            <person name="Kaida T."/>
            <person name="Tsuchiya K."/>
            <person name="Fukuzumi Y."/>
            <person name="Kumagai A."/>
            <person name="Oishi Y."/>
            <person name="Yamamoto S."/>
            <person name="Ono Y."/>
            <person name="Komori Y."/>
            <person name="Yamazaki M."/>
            <person name="Kisu Y."/>
            <person name="Nishikawa T."/>
            <person name="Sugano S."/>
            <person name="Nomura N."/>
            <person name="Isogai T."/>
        </authorList>
    </citation>
    <scope>NUCLEOTIDE SEQUENCE</scope>
    <source>
        <tissue evidence="3">Uterus</tissue>
    </source>
</reference>
<sequence length="116" mass="13398">MIQCDKCMVWQHCDCMGVNSDVEHYLCEQCDPRPVDREVPMIPRPHYAQPGCYLTLTEINLTSFALRSFGRMKKRNGLPLVTIISVPTKHTTLHPVGSIIMNYFGCHSMRSFPWRL</sequence>
<proteinExistence type="evidence at transcript level"/>
<dbReference type="PANTHER" id="PTHR46147">
    <property type="entry name" value="HISTONE-LYSINE N-METHYLTRANSFERASE ASH1"/>
    <property type="match status" value="1"/>
</dbReference>
<dbReference type="FunFam" id="3.30.40.10:FF:000113">
    <property type="entry name" value="Histone-lysine N-methyltransferase"/>
    <property type="match status" value="1"/>
</dbReference>
<dbReference type="GO" id="GO:0005634">
    <property type="term" value="C:nucleus"/>
    <property type="evidence" value="ECO:0007669"/>
    <property type="project" value="UniProtKB-SubCell"/>
</dbReference>
<evidence type="ECO:0000256" key="1">
    <source>
        <dbReference type="ARBA" id="ARBA00004123"/>
    </source>
</evidence>
<dbReference type="Gene3D" id="3.30.40.10">
    <property type="entry name" value="Zinc/RING finger domain, C3HC4 (zinc finger)"/>
    <property type="match status" value="1"/>
</dbReference>